<evidence type="ECO:0000313" key="1">
    <source>
        <dbReference type="EMBL" id="TWI84781.1"/>
    </source>
</evidence>
<dbReference type="GO" id="GO:0070573">
    <property type="term" value="F:metallodipeptidase activity"/>
    <property type="evidence" value="ECO:0007669"/>
    <property type="project" value="InterPro"/>
</dbReference>
<dbReference type="GO" id="GO:0006508">
    <property type="term" value="P:proteolysis"/>
    <property type="evidence" value="ECO:0007669"/>
    <property type="project" value="InterPro"/>
</dbReference>
<proteinExistence type="predicted"/>
<organism evidence="1 2">
    <name type="scientific">Roseibium hamelinense</name>
    <dbReference type="NCBI Taxonomy" id="150831"/>
    <lineage>
        <taxon>Bacteria</taxon>
        <taxon>Pseudomonadati</taxon>
        <taxon>Pseudomonadota</taxon>
        <taxon>Alphaproteobacteria</taxon>
        <taxon>Hyphomicrobiales</taxon>
        <taxon>Stappiaceae</taxon>
        <taxon>Roseibium</taxon>
    </lineage>
</organism>
<dbReference type="Gene3D" id="3.20.20.140">
    <property type="entry name" value="Metal-dependent hydrolases"/>
    <property type="match status" value="1"/>
</dbReference>
<dbReference type="SUPFAM" id="SSF51556">
    <property type="entry name" value="Metallo-dependent hydrolases"/>
    <property type="match status" value="1"/>
</dbReference>
<name>A0A562SU17_9HYPH</name>
<dbReference type="EMBL" id="VLLF01000007">
    <property type="protein sequence ID" value="TWI84781.1"/>
    <property type="molecule type" value="Genomic_DNA"/>
</dbReference>
<comment type="caution">
    <text evidence="1">The sequence shown here is derived from an EMBL/GenBank/DDBJ whole genome shotgun (WGS) entry which is preliminary data.</text>
</comment>
<dbReference type="InterPro" id="IPR000180">
    <property type="entry name" value="Dipep_AS"/>
</dbReference>
<protein>
    <submittedName>
        <fullName evidence="1">Dipeptidase AC</fullName>
    </submittedName>
</protein>
<reference evidence="1 2" key="1">
    <citation type="submission" date="2019-07" db="EMBL/GenBank/DDBJ databases">
        <title>Genomic Encyclopedia of Archaeal and Bacterial Type Strains, Phase II (KMG-II): from individual species to whole genera.</title>
        <authorList>
            <person name="Goeker M."/>
        </authorList>
    </citation>
    <scope>NUCLEOTIDE SEQUENCE [LARGE SCALE GENOMIC DNA]</scope>
    <source>
        <strain evidence="1 2">ATCC BAA-252</strain>
    </source>
</reference>
<evidence type="ECO:0000313" key="2">
    <source>
        <dbReference type="Proteomes" id="UP000320593"/>
    </source>
</evidence>
<dbReference type="AlphaFoldDB" id="A0A562SU17"/>
<dbReference type="Pfam" id="PF01244">
    <property type="entry name" value="Peptidase_M19"/>
    <property type="match status" value="1"/>
</dbReference>
<dbReference type="InterPro" id="IPR008257">
    <property type="entry name" value="Pept_M19"/>
</dbReference>
<gene>
    <name evidence="1" type="ORF">JM93_03117</name>
</gene>
<dbReference type="PANTHER" id="PTHR10443">
    <property type="entry name" value="MICROSOMAL DIPEPTIDASE"/>
    <property type="match status" value="1"/>
</dbReference>
<keyword evidence="2" id="KW-1185">Reference proteome</keyword>
<dbReference type="PROSITE" id="PS51365">
    <property type="entry name" value="RENAL_DIPEPTIDASE_2"/>
    <property type="match status" value="1"/>
</dbReference>
<dbReference type="InterPro" id="IPR032466">
    <property type="entry name" value="Metal_Hydrolase"/>
</dbReference>
<dbReference type="RefSeq" id="WP_244300854.1">
    <property type="nucleotide sequence ID" value="NZ_SMLY01000069.1"/>
</dbReference>
<dbReference type="Proteomes" id="UP000320593">
    <property type="component" value="Unassembled WGS sequence"/>
</dbReference>
<dbReference type="PANTHER" id="PTHR10443:SF12">
    <property type="entry name" value="DIPEPTIDASE"/>
    <property type="match status" value="1"/>
</dbReference>
<accession>A0A562SU17</accession>
<dbReference type="CDD" id="cd01301">
    <property type="entry name" value="rDP_like"/>
    <property type="match status" value="1"/>
</dbReference>
<dbReference type="PROSITE" id="PS00869">
    <property type="entry name" value="RENAL_DIPEPTIDASE_1"/>
    <property type="match status" value="1"/>
</dbReference>
<sequence>MAENNRPVPVFDGHNDVLLKLELESRTVGERDFLTRSQRGHMDLPRCQEGGFAGGLFAMFVPSNPGNDFSKPFDPRDPANYAPVPQEEALGFTMRLLRRAFQIERRSLGEVAICRTVDEIEAAMASQRLAISLHIEGAEAIDTNFDALETLYAAGLRSLGPVWSRPNDFAEGVPMTFPASSDTGPGLTDAGKALVKACNELKILVDLSHLNERGFWDVAEITDAPLVASHSNAHALCENARNLTDKQLDAIRETDGLVGLNFHTAFLRADGGFSRDTPLIRIAAHAAYLIERLGVDKVALGSDFDGCMPPADLPSVAALPRLIETFRSHGFDEDTIQKLAYKNWLRVLRLTQS</sequence>